<organism evidence="1">
    <name type="scientific">uncultured Poseidoniia archaeon</name>
    <dbReference type="NCBI Taxonomy" id="1697135"/>
    <lineage>
        <taxon>Archaea</taxon>
        <taxon>Methanobacteriati</taxon>
        <taxon>Thermoplasmatota</taxon>
        <taxon>Candidatus Poseidoniia</taxon>
        <taxon>environmental samples</taxon>
    </lineage>
</organism>
<dbReference type="AlphaFoldDB" id="A0A0R7K1Y8"/>
<dbReference type="InterPro" id="IPR011589">
    <property type="entry name" value="UCP004961"/>
</dbReference>
<evidence type="ECO:0000313" key="1">
    <source>
        <dbReference type="EMBL" id="AKQ06012.1"/>
    </source>
</evidence>
<reference evidence="1" key="1">
    <citation type="submission" date="2014-11" db="EMBL/GenBank/DDBJ databases">
        <authorList>
            <person name="Tripathy S."/>
        </authorList>
    </citation>
    <scope>NUCLEOTIDE SEQUENCE</scope>
</reference>
<protein>
    <submittedName>
        <fullName evidence="1">Putative TatD related DNase</fullName>
    </submittedName>
</protein>
<sequence>MMRALWRENMFNHGRWEGPIIDQHMHLDRNNRYLDAVSEFINSGGTGINLVHKPNFSNLPSTISDYQSAYDDTIEMAREIREKFGIKVSVILGPHPVSWEKQIHTIGLQESTSLHLQAVKLAIQYISTGEAVCLGEVGRPHYPVSLEIWDAANNLLLEIMKLAAEAKISIQLHVEDDGEKTYSDLAKLCDKASLPRHLAIRHYAPANISTHFTHGLSVTVSVGKDSISKIVESLPNCNSYWGMETDFLDDKNRPGAVLGPKTIPKRTNQLIEKLSESGYSEDKIYEIVENIHSNWPKILYS</sequence>
<dbReference type="Gene3D" id="3.20.20.140">
    <property type="entry name" value="Metal-dependent hydrolases"/>
    <property type="match status" value="1"/>
</dbReference>
<proteinExistence type="predicted"/>
<dbReference type="PANTHER" id="PTHR42206">
    <property type="entry name" value="METAL-DEPENDENT HYDROLASE-RELATED"/>
    <property type="match status" value="1"/>
</dbReference>
<dbReference type="InterPro" id="IPR032466">
    <property type="entry name" value="Metal_Hydrolase"/>
</dbReference>
<dbReference type="SUPFAM" id="SSF51556">
    <property type="entry name" value="Metallo-dependent hydrolases"/>
    <property type="match status" value="1"/>
</dbReference>
<dbReference type="InterPro" id="IPR001130">
    <property type="entry name" value="TatD-like"/>
</dbReference>
<dbReference type="Pfam" id="PF01026">
    <property type="entry name" value="TatD_DNase"/>
    <property type="match status" value="1"/>
</dbReference>
<reference evidence="1" key="2">
    <citation type="journal article" date="2015" name="ISME J.">
        <title>A new class of marine Euryarchaeota group II from the Mediterranean deep chlorophyll maximum.</title>
        <authorList>
            <person name="Martin-Cuadrado A.B."/>
            <person name="Garcia-Heredia I."/>
            <person name="Molto A.G."/>
            <person name="Lopez-Ubeda R."/>
            <person name="Kimes N."/>
            <person name="Lopez-Garcia P."/>
            <person name="Moreira D."/>
            <person name="Rodriguez-Valera F."/>
        </authorList>
    </citation>
    <scope>NUCLEOTIDE SEQUENCE</scope>
</reference>
<name>A0A0R7K1Y8_9ARCH</name>
<accession>A0A0R7K1Y8</accession>
<dbReference type="PIRSF" id="PIRSF004961">
    <property type="entry name" value="UCP004961_TatD"/>
    <property type="match status" value="1"/>
</dbReference>
<dbReference type="PANTHER" id="PTHR42206:SF1">
    <property type="entry name" value="METAL-DEPENDENT HYDROLASE"/>
    <property type="match status" value="1"/>
</dbReference>
<dbReference type="GO" id="GO:0016788">
    <property type="term" value="F:hydrolase activity, acting on ester bonds"/>
    <property type="evidence" value="ECO:0007669"/>
    <property type="project" value="InterPro"/>
</dbReference>
<dbReference type="EMBL" id="KP211915">
    <property type="protein sequence ID" value="AKQ06012.1"/>
    <property type="molecule type" value="Genomic_DNA"/>
</dbReference>